<feature type="coiled-coil region" evidence="1">
    <location>
        <begin position="12"/>
        <end position="39"/>
    </location>
</feature>
<dbReference type="EMBL" id="MN739501">
    <property type="protein sequence ID" value="QHT08764.1"/>
    <property type="molecule type" value="Genomic_DNA"/>
</dbReference>
<accession>A0A6C0CYA8</accession>
<evidence type="ECO:0000256" key="1">
    <source>
        <dbReference type="SAM" id="Coils"/>
    </source>
</evidence>
<organism evidence="2">
    <name type="scientific">viral metagenome</name>
    <dbReference type="NCBI Taxonomy" id="1070528"/>
    <lineage>
        <taxon>unclassified sequences</taxon>
        <taxon>metagenomes</taxon>
        <taxon>organismal metagenomes</taxon>
    </lineage>
</organism>
<sequence>MVFGSEKEEFAKNEIRKKIIALQREINKYENDIIEINESIKRKCIKQFGKHDFEREIDSGPYPESWWVCKNCGFEK</sequence>
<reference evidence="2" key="1">
    <citation type="journal article" date="2020" name="Nature">
        <title>Giant virus diversity and host interactions through global metagenomics.</title>
        <authorList>
            <person name="Schulz F."/>
            <person name="Roux S."/>
            <person name="Paez-Espino D."/>
            <person name="Jungbluth S."/>
            <person name="Walsh D.A."/>
            <person name="Denef V.J."/>
            <person name="McMahon K.D."/>
            <person name="Konstantinidis K.T."/>
            <person name="Eloe-Fadrosh E.A."/>
            <person name="Kyrpides N.C."/>
            <person name="Woyke T."/>
        </authorList>
    </citation>
    <scope>NUCLEOTIDE SEQUENCE</scope>
    <source>
        <strain evidence="2">GVMAG-M-3300023109-53</strain>
    </source>
</reference>
<dbReference type="AlphaFoldDB" id="A0A6C0CYA8"/>
<protein>
    <submittedName>
        <fullName evidence="2">Uncharacterized protein</fullName>
    </submittedName>
</protein>
<evidence type="ECO:0000313" key="2">
    <source>
        <dbReference type="EMBL" id="QHT08764.1"/>
    </source>
</evidence>
<keyword evidence="1" id="KW-0175">Coiled coil</keyword>
<proteinExistence type="predicted"/>
<name>A0A6C0CYA8_9ZZZZ</name>